<keyword evidence="4" id="KW-0547">Nucleotide-binding</keyword>
<dbReference type="Pfam" id="PF00483">
    <property type="entry name" value="NTP_transferase"/>
    <property type="match status" value="1"/>
</dbReference>
<protein>
    <submittedName>
        <fullName evidence="8">Uncharacterized protein</fullName>
    </submittedName>
</protein>
<evidence type="ECO:0000256" key="2">
    <source>
        <dbReference type="ARBA" id="ARBA00022679"/>
    </source>
</evidence>
<keyword evidence="3" id="KW-0548">Nucleotidyltransferase</keyword>
<dbReference type="InterPro" id="IPR011831">
    <property type="entry name" value="ADP-Glc_PPase"/>
</dbReference>
<keyword evidence="2" id="KW-0808">Transferase</keyword>
<name>A0A1G1XV77_9BACT</name>
<dbReference type="Gene3D" id="2.160.10.10">
    <property type="entry name" value="Hexapeptide repeat proteins"/>
    <property type="match status" value="1"/>
</dbReference>
<dbReference type="SUPFAM" id="SSF53448">
    <property type="entry name" value="Nucleotide-diphospho-sugar transferases"/>
    <property type="match status" value="1"/>
</dbReference>
<dbReference type="AlphaFoldDB" id="A0A1G1XV77"/>
<gene>
    <name evidence="8" type="ORF">A2731_02520</name>
</gene>
<dbReference type="InterPro" id="IPR056818">
    <property type="entry name" value="GlmU/GlgC-like_hexapep"/>
</dbReference>
<dbReference type="InterPro" id="IPR029044">
    <property type="entry name" value="Nucleotide-diphossugar_trans"/>
</dbReference>
<dbReference type="STRING" id="1797533.A2731_02520"/>
<evidence type="ECO:0000256" key="5">
    <source>
        <dbReference type="ARBA" id="ARBA00023056"/>
    </source>
</evidence>
<dbReference type="Gene3D" id="3.90.550.10">
    <property type="entry name" value="Spore Coat Polysaccharide Biosynthesis Protein SpsA, Chain A"/>
    <property type="match status" value="1"/>
</dbReference>
<evidence type="ECO:0000256" key="1">
    <source>
        <dbReference type="ARBA" id="ARBA00010443"/>
    </source>
</evidence>
<dbReference type="Proteomes" id="UP000176241">
    <property type="component" value="Unassembled WGS sequence"/>
</dbReference>
<feature type="domain" description="Nucleotidyl transferase" evidence="6">
    <location>
        <begin position="32"/>
        <end position="282"/>
    </location>
</feature>
<evidence type="ECO:0000313" key="9">
    <source>
        <dbReference type="Proteomes" id="UP000176241"/>
    </source>
</evidence>
<sequence length="414" mass="46394">MLYNEVLPIFGRFFVHLPIKYFQKEGIMDKTKAIILGGGQGKRLYTLTARRPKPCVPLEKRRLIDFAISNCLNSTHINAVDILIQTHANALLRYIEDAYLPHVIKPVRCHVPPMPPGKEAERFAGTADAIRQSGHVFYGSFDHILVLAGDHLYVMDYDPLIHFHARVSSDITVVVQRFPAAKAAGQLGVFWQEGDKIHFIEKPEQPSVIPGTDQCLANLGIYVFNPQVLGRLLDECDGNDFGRQVIPHAIDRGYKVDLFEHEGYWRDVGTVQSLWEANMDLTGPSPAINFYNRAWPIYHRPRYLPSPKFINGCRIQDAIVSDGSIVAGEIISSVLSTRIRVGSESRICQSVIFDGVTIGSGVELNKVIVDKRVRIGDGVKLGFDLANEARRYPQLDIRDEFGGIIVIPKDVVIE</sequence>
<accession>A0A1G1XV77</accession>
<dbReference type="CDD" id="cd04651">
    <property type="entry name" value="LbH_G1P_AT_C"/>
    <property type="match status" value="1"/>
</dbReference>
<dbReference type="PANTHER" id="PTHR43523">
    <property type="entry name" value="GLUCOSE-1-PHOSPHATE ADENYLYLTRANSFERASE-RELATED"/>
    <property type="match status" value="1"/>
</dbReference>
<comment type="similarity">
    <text evidence="1">Belongs to the bacterial/plant glucose-1-phosphate adenylyltransferase family.</text>
</comment>
<dbReference type="InterPro" id="IPR011004">
    <property type="entry name" value="Trimer_LpxA-like_sf"/>
</dbReference>
<reference evidence="8 9" key="1">
    <citation type="journal article" date="2016" name="Nat. Commun.">
        <title>Thousands of microbial genomes shed light on interconnected biogeochemical processes in an aquifer system.</title>
        <authorList>
            <person name="Anantharaman K."/>
            <person name="Brown C.T."/>
            <person name="Hug L.A."/>
            <person name="Sharon I."/>
            <person name="Castelle C.J."/>
            <person name="Probst A.J."/>
            <person name="Thomas B.C."/>
            <person name="Singh A."/>
            <person name="Wilkins M.J."/>
            <person name="Karaoz U."/>
            <person name="Brodie E.L."/>
            <person name="Williams K.H."/>
            <person name="Hubbard S.S."/>
            <person name="Banfield J.F."/>
        </authorList>
    </citation>
    <scope>NUCLEOTIDE SEQUENCE [LARGE SCALE GENOMIC DNA]</scope>
</reference>
<dbReference type="GO" id="GO:0008878">
    <property type="term" value="F:glucose-1-phosphate adenylyltransferase activity"/>
    <property type="evidence" value="ECO:0007669"/>
    <property type="project" value="InterPro"/>
</dbReference>
<keyword evidence="5" id="KW-0320">Glycogen biosynthesis</keyword>
<evidence type="ECO:0000256" key="3">
    <source>
        <dbReference type="ARBA" id="ARBA00022695"/>
    </source>
</evidence>
<comment type="caution">
    <text evidence="8">The sequence shown here is derived from an EMBL/GenBank/DDBJ whole genome shotgun (WGS) entry which is preliminary data.</text>
</comment>
<dbReference type="EMBL" id="MHIC01000038">
    <property type="protein sequence ID" value="OGY43979.1"/>
    <property type="molecule type" value="Genomic_DNA"/>
</dbReference>
<dbReference type="Pfam" id="PF24894">
    <property type="entry name" value="Hexapep_GlmU"/>
    <property type="match status" value="1"/>
</dbReference>
<dbReference type="GO" id="GO:0005978">
    <property type="term" value="P:glycogen biosynthetic process"/>
    <property type="evidence" value="ECO:0007669"/>
    <property type="project" value="UniProtKB-KW"/>
</dbReference>
<organism evidence="8 9">
    <name type="scientific">Candidatus Buchananbacteria bacterium RIFCSPHIGHO2_01_FULL_39_8</name>
    <dbReference type="NCBI Taxonomy" id="1797533"/>
    <lineage>
        <taxon>Bacteria</taxon>
        <taxon>Candidatus Buchananiibacteriota</taxon>
    </lineage>
</organism>
<dbReference type="PANTHER" id="PTHR43523:SF12">
    <property type="entry name" value="GLUCOSE-1-PHOSPHATE ADENYLYLTRANSFERASE LARGE SUBUNIT 1, CHLOROPLASTIC-RELATED"/>
    <property type="match status" value="1"/>
</dbReference>
<evidence type="ECO:0000259" key="6">
    <source>
        <dbReference type="Pfam" id="PF00483"/>
    </source>
</evidence>
<evidence type="ECO:0000256" key="4">
    <source>
        <dbReference type="ARBA" id="ARBA00022741"/>
    </source>
</evidence>
<dbReference type="InterPro" id="IPR005835">
    <property type="entry name" value="NTP_transferase_dom"/>
</dbReference>
<evidence type="ECO:0000259" key="7">
    <source>
        <dbReference type="Pfam" id="PF24894"/>
    </source>
</evidence>
<evidence type="ECO:0000313" key="8">
    <source>
        <dbReference type="EMBL" id="OGY43979.1"/>
    </source>
</evidence>
<feature type="domain" description="Glucose-1-phosphate adenylyltransferase/Bifunctional protein GlmU-like C-terminal hexapeptide" evidence="7">
    <location>
        <begin position="313"/>
        <end position="393"/>
    </location>
</feature>
<proteinExistence type="inferred from homology"/>
<dbReference type="SUPFAM" id="SSF51161">
    <property type="entry name" value="Trimeric LpxA-like enzymes"/>
    <property type="match status" value="1"/>
</dbReference>
<dbReference type="GO" id="GO:0000166">
    <property type="term" value="F:nucleotide binding"/>
    <property type="evidence" value="ECO:0007669"/>
    <property type="project" value="UniProtKB-KW"/>
</dbReference>